<dbReference type="InterPro" id="IPR038116">
    <property type="entry name" value="TrpR-like_sf"/>
</dbReference>
<dbReference type="Gene3D" id="1.10.1270.10">
    <property type="entry name" value="TrpR-like"/>
    <property type="match status" value="1"/>
</dbReference>
<dbReference type="GO" id="GO:0043565">
    <property type="term" value="F:sequence-specific DNA binding"/>
    <property type="evidence" value="ECO:0007669"/>
    <property type="project" value="InterPro"/>
</dbReference>
<evidence type="ECO:0008006" key="3">
    <source>
        <dbReference type="Google" id="ProtNLM"/>
    </source>
</evidence>
<comment type="caution">
    <text evidence="1">The sequence shown here is derived from an EMBL/GenBank/DDBJ whole genome shotgun (WGS) entry which is preliminary data.</text>
</comment>
<evidence type="ECO:0000313" key="2">
    <source>
        <dbReference type="Proteomes" id="UP000178750"/>
    </source>
</evidence>
<dbReference type="EMBL" id="MGGF01000033">
    <property type="protein sequence ID" value="OGM21559.1"/>
    <property type="molecule type" value="Genomic_DNA"/>
</dbReference>
<gene>
    <name evidence="1" type="ORF">A2863_04260</name>
</gene>
<evidence type="ECO:0000313" key="1">
    <source>
        <dbReference type="EMBL" id="OGM21559.1"/>
    </source>
</evidence>
<dbReference type="Pfam" id="PF01371">
    <property type="entry name" value="Trp_repressor"/>
    <property type="match status" value="1"/>
</dbReference>
<dbReference type="SUPFAM" id="SSF48295">
    <property type="entry name" value="TrpR-like"/>
    <property type="match status" value="1"/>
</dbReference>
<dbReference type="Proteomes" id="UP000178750">
    <property type="component" value="Unassembled WGS sequence"/>
</dbReference>
<reference evidence="1 2" key="1">
    <citation type="journal article" date="2016" name="Nat. Commun.">
        <title>Thousands of microbial genomes shed light on interconnected biogeochemical processes in an aquifer system.</title>
        <authorList>
            <person name="Anantharaman K."/>
            <person name="Brown C.T."/>
            <person name="Hug L.A."/>
            <person name="Sharon I."/>
            <person name="Castelle C.J."/>
            <person name="Probst A.J."/>
            <person name="Thomas B.C."/>
            <person name="Singh A."/>
            <person name="Wilkins M.J."/>
            <person name="Karaoz U."/>
            <person name="Brodie E.L."/>
            <person name="Williams K.H."/>
            <person name="Hubbard S.S."/>
            <person name="Banfield J.F."/>
        </authorList>
    </citation>
    <scope>NUCLEOTIDE SEQUENCE [LARGE SCALE GENOMIC DNA]</scope>
</reference>
<name>A0A1F7Y3S5_9BACT</name>
<proteinExistence type="predicted"/>
<organism evidence="1 2">
    <name type="scientific">Candidatus Woesebacteria bacterium RIFCSPHIGHO2_01_FULL_38_9b</name>
    <dbReference type="NCBI Taxonomy" id="1802493"/>
    <lineage>
        <taxon>Bacteria</taxon>
        <taxon>Candidatus Woeseibacteriota</taxon>
    </lineage>
</organism>
<accession>A0A1F7Y3S5</accession>
<dbReference type="GO" id="GO:0003700">
    <property type="term" value="F:DNA-binding transcription factor activity"/>
    <property type="evidence" value="ECO:0007669"/>
    <property type="project" value="InterPro"/>
</dbReference>
<dbReference type="InterPro" id="IPR000831">
    <property type="entry name" value="Trp_repress"/>
</dbReference>
<sequence length="147" mass="17160">MTQISRYPISKDVYNRVFDIFLKTITGLYVKKITANFLKEFLTPTEQVMLAKRLSVAFLLAKGYQHREISRILRVSTGTVNRVAYSYKKGQYFNVVIEKILRDEKIDEFWQEIGETVTKLFSAGGSKSGAWRYLKEEINTKKRSKVF</sequence>
<protein>
    <recommendedName>
        <fullName evidence="3">TrpR like protein, YerC/YecD</fullName>
    </recommendedName>
</protein>
<dbReference type="AlphaFoldDB" id="A0A1F7Y3S5"/>
<dbReference type="InterPro" id="IPR010921">
    <property type="entry name" value="Trp_repressor/repl_initiator"/>
</dbReference>